<reference evidence="3 4" key="1">
    <citation type="submission" date="2019-02" db="EMBL/GenBank/DDBJ databases">
        <title>Isolation and identification of novel species under the genus Muribaculum.</title>
        <authorList>
            <person name="Miyake S."/>
            <person name="Ding Y."/>
            <person name="Low A."/>
            <person name="Soh M."/>
            <person name="Seedorf H."/>
        </authorList>
    </citation>
    <scope>NUCLEOTIDE SEQUENCE [LARGE SCALE GENOMIC DNA]</scope>
    <source>
        <strain evidence="3 4">TLL-A4</strain>
        <plasmid evidence="3">pTAA-4-2</plasmid>
        <plasmid evidence="4">ptaa-4-2</plasmid>
    </source>
</reference>
<dbReference type="SUPFAM" id="SSF52540">
    <property type="entry name" value="P-loop containing nucleoside triphosphate hydrolases"/>
    <property type="match status" value="1"/>
</dbReference>
<protein>
    <submittedName>
        <fullName evidence="3">ParA family protein</fullName>
    </submittedName>
</protein>
<proteinExistence type="predicted"/>
<dbReference type="Pfam" id="PF13614">
    <property type="entry name" value="AAA_31"/>
    <property type="match status" value="1"/>
</dbReference>
<evidence type="ECO:0000313" key="2">
    <source>
        <dbReference type="EMBL" id="QCD37236.1"/>
    </source>
</evidence>
<accession>A0A4P7VS93</accession>
<dbReference type="EMBL" id="CP039395">
    <property type="protein sequence ID" value="QCD37236.1"/>
    <property type="molecule type" value="Genomic_DNA"/>
</dbReference>
<dbReference type="PANTHER" id="PTHR13696">
    <property type="entry name" value="P-LOOP CONTAINING NUCLEOSIDE TRIPHOSPHATE HYDROLASE"/>
    <property type="match status" value="1"/>
</dbReference>
<dbReference type="Gene3D" id="3.40.50.300">
    <property type="entry name" value="P-loop containing nucleotide triphosphate hydrolases"/>
    <property type="match status" value="1"/>
</dbReference>
<keyword evidence="4" id="KW-1185">Reference proteome</keyword>
<dbReference type="KEGG" id="mgod:E7746_15025"/>
<dbReference type="CDD" id="cd02042">
    <property type="entry name" value="ParAB_family"/>
    <property type="match status" value="1"/>
</dbReference>
<name>A0A4P7VS93_9BACT</name>
<dbReference type="Proteomes" id="UP000297031">
    <property type="component" value="Plasmid pTAA-4-2"/>
</dbReference>
<dbReference type="KEGG" id="mgod:E7746_14970"/>
<dbReference type="EMBL" id="CP039395">
    <property type="protein sequence ID" value="QCD37247.1"/>
    <property type="molecule type" value="Genomic_DNA"/>
</dbReference>
<evidence type="ECO:0000313" key="4">
    <source>
        <dbReference type="Proteomes" id="UP000297031"/>
    </source>
</evidence>
<dbReference type="InterPro" id="IPR027417">
    <property type="entry name" value="P-loop_NTPase"/>
</dbReference>
<dbReference type="PANTHER" id="PTHR13696:SF99">
    <property type="entry name" value="COBYRINIC ACID AC-DIAMIDE SYNTHASE"/>
    <property type="match status" value="1"/>
</dbReference>
<gene>
    <name evidence="2" type="ORF">E7746_14970</name>
    <name evidence="3" type="ORF">E7746_15025</name>
</gene>
<dbReference type="RefSeq" id="WP_136411388.1">
    <property type="nucleotide sequence ID" value="NZ_CP039395.1"/>
</dbReference>
<sequence length="248" mass="27528">MKAKIIAIANHKGGVGKTASVASIGAVLASRGKKVLMVDLDTQANLTRHFMENIPPRIIYHAIREQLNLPIYPIRENLDIVPSGLDMAGIDLELQMMFNRERVLKGLLDPFSSIYDYILLDCPPALGLVTINALTAANKLIVPMKADLMSNYGLSMMDQFCVKMQVLNPGIHIDYIFFNIYEKGQTMTEAIETDVRSKYGDRVLSTVIRKNNDVSKAAFDFTDIVSFNPDANGAKDFQALVTELDSKL</sequence>
<keyword evidence="3" id="KW-0614">Plasmid</keyword>
<dbReference type="OrthoDB" id="9815116at2"/>
<dbReference type="FunFam" id="3.40.50.300:FF:000285">
    <property type="entry name" value="Sporulation initiation inhibitor Soj"/>
    <property type="match status" value="1"/>
</dbReference>
<evidence type="ECO:0000313" key="3">
    <source>
        <dbReference type="EMBL" id="QCD37247.1"/>
    </source>
</evidence>
<evidence type="ECO:0000259" key="1">
    <source>
        <dbReference type="Pfam" id="PF13614"/>
    </source>
</evidence>
<geneLocation type="plasmid" evidence="4">
    <name>ptaa-4-2</name>
</geneLocation>
<dbReference type="AlphaFoldDB" id="A0A4P7VS93"/>
<dbReference type="InterPro" id="IPR025669">
    <property type="entry name" value="AAA_dom"/>
</dbReference>
<geneLocation type="plasmid" evidence="3">
    <name>pTAA-4-2</name>
</geneLocation>
<dbReference type="InterPro" id="IPR050678">
    <property type="entry name" value="DNA_Partitioning_ATPase"/>
</dbReference>
<organism evidence="3 4">
    <name type="scientific">Muribaculum gordoncarteri</name>
    <dbReference type="NCBI Taxonomy" id="2530390"/>
    <lineage>
        <taxon>Bacteria</taxon>
        <taxon>Pseudomonadati</taxon>
        <taxon>Bacteroidota</taxon>
        <taxon>Bacteroidia</taxon>
        <taxon>Bacteroidales</taxon>
        <taxon>Muribaculaceae</taxon>
        <taxon>Muribaculum</taxon>
    </lineage>
</organism>
<feature type="domain" description="AAA" evidence="1">
    <location>
        <begin position="3"/>
        <end position="165"/>
    </location>
</feature>